<evidence type="ECO:0000313" key="3">
    <source>
        <dbReference type="EMBL" id="MBA5776285.1"/>
    </source>
</evidence>
<dbReference type="InterPro" id="IPR010987">
    <property type="entry name" value="Glutathione-S-Trfase_C-like"/>
</dbReference>
<dbReference type="InterPro" id="IPR004046">
    <property type="entry name" value="GST_C"/>
</dbReference>
<dbReference type="SUPFAM" id="SSF47616">
    <property type="entry name" value="GST C-terminal domain-like"/>
    <property type="match status" value="1"/>
</dbReference>
<feature type="domain" description="GST N-terminal" evidence="1">
    <location>
        <begin position="1"/>
        <end position="81"/>
    </location>
</feature>
<keyword evidence="4" id="KW-1185">Reference proteome</keyword>
<dbReference type="PANTHER" id="PTHR44051:SF19">
    <property type="entry name" value="DISULFIDE-BOND OXIDOREDUCTASE YFCG"/>
    <property type="match status" value="1"/>
</dbReference>
<dbReference type="SUPFAM" id="SSF52833">
    <property type="entry name" value="Thioredoxin-like"/>
    <property type="match status" value="1"/>
</dbReference>
<evidence type="ECO:0000259" key="1">
    <source>
        <dbReference type="PROSITE" id="PS50404"/>
    </source>
</evidence>
<proteinExistence type="predicted"/>
<feature type="domain" description="GST C-terminal" evidence="2">
    <location>
        <begin position="86"/>
        <end position="207"/>
    </location>
</feature>
<accession>A0A839AAX8</accession>
<organism evidence="3 4">
    <name type="scientific">Stappia albiluteola</name>
    <dbReference type="NCBI Taxonomy" id="2758565"/>
    <lineage>
        <taxon>Bacteria</taxon>
        <taxon>Pseudomonadati</taxon>
        <taxon>Pseudomonadota</taxon>
        <taxon>Alphaproteobacteria</taxon>
        <taxon>Hyphomicrobiales</taxon>
        <taxon>Stappiaceae</taxon>
        <taxon>Stappia</taxon>
    </lineage>
</organism>
<gene>
    <name evidence="3" type="ORF">H2509_04005</name>
</gene>
<dbReference type="Pfam" id="PF13417">
    <property type="entry name" value="GST_N_3"/>
    <property type="match status" value="1"/>
</dbReference>
<dbReference type="GO" id="GO:0016740">
    <property type="term" value="F:transferase activity"/>
    <property type="evidence" value="ECO:0007669"/>
    <property type="project" value="UniProtKB-KW"/>
</dbReference>
<dbReference type="EMBL" id="JACFXV010000039">
    <property type="protein sequence ID" value="MBA5776285.1"/>
    <property type="molecule type" value="Genomic_DNA"/>
</dbReference>
<dbReference type="SFLD" id="SFLDG00358">
    <property type="entry name" value="Main_(cytGST)"/>
    <property type="match status" value="1"/>
</dbReference>
<dbReference type="InterPro" id="IPR004045">
    <property type="entry name" value="Glutathione_S-Trfase_N"/>
</dbReference>
<dbReference type="SFLD" id="SFLDG01150">
    <property type="entry name" value="Main.1:_Beta-like"/>
    <property type="match status" value="1"/>
</dbReference>
<dbReference type="InterPro" id="IPR036282">
    <property type="entry name" value="Glutathione-S-Trfase_C_sf"/>
</dbReference>
<sequence length="207" mass="22707">MLKLLGRSSSINVRKVLWTCAELALAPVHEGGGETSPVGAALDIRALNVKGLVPVLIDGDLVLSESNTICRYLAAREKRFDLLPEAPAARALVESWMDWQASDLNPAWRGVFMGRVRRHPDFADSALQEASIRDWTAQMRILDAQLTSTGAYVAGESFTLADIVLALSTNRWEQTPMERPGLPAIAAWMDRLSSRPGFAEYCRNGIA</sequence>
<dbReference type="Gene3D" id="1.20.1050.10">
    <property type="match status" value="1"/>
</dbReference>
<dbReference type="Proteomes" id="UP000541109">
    <property type="component" value="Unassembled WGS sequence"/>
</dbReference>
<keyword evidence="3" id="KW-0808">Transferase</keyword>
<dbReference type="SFLD" id="SFLDS00019">
    <property type="entry name" value="Glutathione_Transferase_(cytos"/>
    <property type="match status" value="1"/>
</dbReference>
<evidence type="ECO:0000313" key="4">
    <source>
        <dbReference type="Proteomes" id="UP000541109"/>
    </source>
</evidence>
<dbReference type="Pfam" id="PF00043">
    <property type="entry name" value="GST_C"/>
    <property type="match status" value="1"/>
</dbReference>
<evidence type="ECO:0000259" key="2">
    <source>
        <dbReference type="PROSITE" id="PS50405"/>
    </source>
</evidence>
<name>A0A839AAX8_9HYPH</name>
<dbReference type="AlphaFoldDB" id="A0A839AAX8"/>
<dbReference type="InterPro" id="IPR040079">
    <property type="entry name" value="Glutathione_S-Trfase"/>
</dbReference>
<dbReference type="PANTHER" id="PTHR44051">
    <property type="entry name" value="GLUTATHIONE S-TRANSFERASE-RELATED"/>
    <property type="match status" value="1"/>
</dbReference>
<dbReference type="InterPro" id="IPR036249">
    <property type="entry name" value="Thioredoxin-like_sf"/>
</dbReference>
<dbReference type="Gene3D" id="3.40.30.10">
    <property type="entry name" value="Glutaredoxin"/>
    <property type="match status" value="1"/>
</dbReference>
<dbReference type="PROSITE" id="PS50405">
    <property type="entry name" value="GST_CTER"/>
    <property type="match status" value="1"/>
</dbReference>
<protein>
    <submittedName>
        <fullName evidence="3">Glutathione S-transferase N-terminal domain-containing protein</fullName>
    </submittedName>
</protein>
<comment type="caution">
    <text evidence="3">The sequence shown here is derived from an EMBL/GenBank/DDBJ whole genome shotgun (WGS) entry which is preliminary data.</text>
</comment>
<reference evidence="3 4" key="1">
    <citation type="submission" date="2020-07" db="EMBL/GenBank/DDBJ databases">
        <title>Stappia sp., F7233, whole genome shotgun sequencing project.</title>
        <authorList>
            <person name="Jiang S."/>
            <person name="Liu Z.W."/>
            <person name="Du Z.J."/>
        </authorList>
    </citation>
    <scope>NUCLEOTIDE SEQUENCE [LARGE SCALE GENOMIC DNA]</scope>
    <source>
        <strain evidence="3 4">F7233</strain>
    </source>
</reference>
<dbReference type="PROSITE" id="PS50404">
    <property type="entry name" value="GST_NTER"/>
    <property type="match status" value="1"/>
</dbReference>